<dbReference type="Pfam" id="PF09678">
    <property type="entry name" value="Caa3_CtaG"/>
    <property type="match status" value="1"/>
</dbReference>
<feature type="transmembrane region" description="Helical" evidence="6">
    <location>
        <begin position="156"/>
        <end position="178"/>
    </location>
</feature>
<dbReference type="RefSeq" id="WP_183373541.1">
    <property type="nucleotide sequence ID" value="NZ_CBCSFZ010000024.1"/>
</dbReference>
<comment type="caution">
    <text evidence="9">The sequence shown here is derived from an EMBL/GenBank/DDBJ whole genome shotgun (WGS) entry which is preliminary data.</text>
</comment>
<keyword evidence="7" id="KW-0732">Signal</keyword>
<feature type="transmembrane region" description="Helical" evidence="6">
    <location>
        <begin position="469"/>
        <end position="492"/>
    </location>
</feature>
<feature type="transmembrane region" description="Helical" evidence="6">
    <location>
        <begin position="259"/>
        <end position="279"/>
    </location>
</feature>
<accession>A0A839R0I9</accession>
<evidence type="ECO:0000313" key="9">
    <source>
        <dbReference type="EMBL" id="MBB3021866.1"/>
    </source>
</evidence>
<feature type="transmembrane region" description="Helical" evidence="6">
    <location>
        <begin position="291"/>
        <end position="312"/>
    </location>
</feature>
<dbReference type="GO" id="GO:0006825">
    <property type="term" value="P:copper ion transport"/>
    <property type="evidence" value="ECO:0007669"/>
    <property type="project" value="InterPro"/>
</dbReference>
<comment type="subcellular location">
    <subcellularLocation>
        <location evidence="1">Cell membrane</location>
        <topology evidence="1">Multi-pass membrane protein</topology>
    </subcellularLocation>
</comment>
<name>A0A839R0I9_9MICO</name>
<evidence type="ECO:0000256" key="3">
    <source>
        <dbReference type="ARBA" id="ARBA00022692"/>
    </source>
</evidence>
<feature type="transmembrane region" description="Helical" evidence="6">
    <location>
        <begin position="358"/>
        <end position="378"/>
    </location>
</feature>
<feature type="transmembrane region" description="Helical" evidence="6">
    <location>
        <begin position="43"/>
        <end position="62"/>
    </location>
</feature>
<feature type="chain" id="PRO_5038952165" evidence="7">
    <location>
        <begin position="22"/>
        <end position="649"/>
    </location>
</feature>
<dbReference type="Pfam" id="PF05425">
    <property type="entry name" value="CopD"/>
    <property type="match status" value="1"/>
</dbReference>
<keyword evidence="10" id="KW-1185">Reference proteome</keyword>
<feature type="transmembrane region" description="Helical" evidence="6">
    <location>
        <begin position="130"/>
        <end position="149"/>
    </location>
</feature>
<protein>
    <submittedName>
        <fullName evidence="9">Putative copper resistance protein D</fullName>
    </submittedName>
</protein>
<dbReference type="InterPro" id="IPR032694">
    <property type="entry name" value="CopC/D"/>
</dbReference>
<dbReference type="AlphaFoldDB" id="A0A839R0I9"/>
<evidence type="ECO:0000313" key="10">
    <source>
        <dbReference type="Proteomes" id="UP000568050"/>
    </source>
</evidence>
<dbReference type="GO" id="GO:0005886">
    <property type="term" value="C:plasma membrane"/>
    <property type="evidence" value="ECO:0007669"/>
    <property type="project" value="UniProtKB-SubCell"/>
</dbReference>
<feature type="transmembrane region" description="Helical" evidence="6">
    <location>
        <begin position="504"/>
        <end position="525"/>
    </location>
</feature>
<dbReference type="PANTHER" id="PTHR34820">
    <property type="entry name" value="INNER MEMBRANE PROTEIN YEBZ"/>
    <property type="match status" value="1"/>
</dbReference>
<evidence type="ECO:0000256" key="2">
    <source>
        <dbReference type="ARBA" id="ARBA00022475"/>
    </source>
</evidence>
<feature type="transmembrane region" description="Helical" evidence="6">
    <location>
        <begin position="90"/>
        <end position="110"/>
    </location>
</feature>
<reference evidence="9 10" key="1">
    <citation type="submission" date="2020-08" db="EMBL/GenBank/DDBJ databases">
        <title>Sequencing the genomes of 1000 actinobacteria strains.</title>
        <authorList>
            <person name="Klenk H.-P."/>
        </authorList>
    </citation>
    <scope>NUCLEOTIDE SEQUENCE [LARGE SCALE GENOMIC DNA]</scope>
    <source>
        <strain evidence="9 10">DSM 23040</strain>
    </source>
</reference>
<feature type="transmembrane region" description="Helical" evidence="6">
    <location>
        <begin position="223"/>
        <end position="247"/>
    </location>
</feature>
<feature type="transmembrane region" description="Helical" evidence="6">
    <location>
        <begin position="590"/>
        <end position="610"/>
    </location>
</feature>
<evidence type="ECO:0000256" key="7">
    <source>
        <dbReference type="SAM" id="SignalP"/>
    </source>
</evidence>
<feature type="transmembrane region" description="Helical" evidence="6">
    <location>
        <begin position="424"/>
        <end position="448"/>
    </location>
</feature>
<dbReference type="EMBL" id="JACHWP010000001">
    <property type="protein sequence ID" value="MBB3021866.1"/>
    <property type="molecule type" value="Genomic_DNA"/>
</dbReference>
<dbReference type="InterPro" id="IPR019108">
    <property type="entry name" value="Caa3_assmbl_CtaG-rel"/>
</dbReference>
<gene>
    <name evidence="9" type="ORF">FHX50_000114</name>
</gene>
<sequence>MPAIGALFLLIVMVTTAVGLAATGAIADTAALGVTTGLIKGGMYLAITAAFGYGFTLTLLYPGEGRTRRAKKGDKPFPLTADQNRLRTGALLASLATIVLMAGTLLLRYIDAAGTDFSRLAFFASSTDVGEISVNGIVLMAIAALLFALGRRQFWMGWAMAALVAAIVALGFLGHAGASIDHNNAVNAMLLHLLGMALWLGPLLVLVHLAARRTDAAVIRTVLARFSPWAVFAIACLAFSGLVNGLIRLSSISDLVTTGYGLLVLAKTIGLVAIALAGASQRRKLVADAPFRRLAIVEIAVAAAIIGLSIALGRSQPPVPQFISRDSAELKVLSLVGFEPPTAPFDVPTLFTQWHIDWLALGFSLTIAALYIAGVVRLKRRGDAWVWHRTAFFLAGSALFIWVMSGGPGTYGRVQFDGHMVQHMALMIIVPPLWVLGAPVTLMSRAVTPRTDGSRGMREWVLAILHSKYGDVVSSAPVAGFIFAGSLVAFYFTPLFTWAMFTHAGHAFMTIHFLLSGYLFAWVIIGVDPSRRPINPILKLVTLLVTLSFHAFFGLAVISASWIIGGDWYHALGMADAEQLMFWQKRGGSIMWGVSEVPTLLYAIVMTWQWTRAEDRTARQYDRKAERDQGAELEAYNEYLRTLREQSRS</sequence>
<dbReference type="PANTHER" id="PTHR34820:SF4">
    <property type="entry name" value="INNER MEMBRANE PROTEIN YEBZ"/>
    <property type="match status" value="1"/>
</dbReference>
<evidence type="ECO:0000256" key="4">
    <source>
        <dbReference type="ARBA" id="ARBA00022989"/>
    </source>
</evidence>
<dbReference type="Proteomes" id="UP000568050">
    <property type="component" value="Unassembled WGS sequence"/>
</dbReference>
<keyword evidence="5 6" id="KW-0472">Membrane</keyword>
<keyword evidence="4 6" id="KW-1133">Transmembrane helix</keyword>
<keyword evidence="3 6" id="KW-0812">Transmembrane</keyword>
<feature type="transmembrane region" description="Helical" evidence="6">
    <location>
        <begin position="190"/>
        <end position="211"/>
    </location>
</feature>
<evidence type="ECO:0000259" key="8">
    <source>
        <dbReference type="Pfam" id="PF05425"/>
    </source>
</evidence>
<evidence type="ECO:0000256" key="1">
    <source>
        <dbReference type="ARBA" id="ARBA00004651"/>
    </source>
</evidence>
<evidence type="ECO:0000256" key="6">
    <source>
        <dbReference type="SAM" id="Phobius"/>
    </source>
</evidence>
<feature type="transmembrane region" description="Helical" evidence="6">
    <location>
        <begin position="385"/>
        <end position="404"/>
    </location>
</feature>
<dbReference type="InterPro" id="IPR008457">
    <property type="entry name" value="Cu-R_CopD_dom"/>
</dbReference>
<organism evidence="9 10">
    <name type="scientific">Helcobacillus massiliensis</name>
    <dbReference type="NCBI Taxonomy" id="521392"/>
    <lineage>
        <taxon>Bacteria</taxon>
        <taxon>Bacillati</taxon>
        <taxon>Actinomycetota</taxon>
        <taxon>Actinomycetes</taxon>
        <taxon>Micrococcales</taxon>
        <taxon>Dermabacteraceae</taxon>
        <taxon>Helcobacillus</taxon>
    </lineage>
</organism>
<proteinExistence type="predicted"/>
<feature type="domain" description="Copper resistance protein D" evidence="8">
    <location>
        <begin position="222"/>
        <end position="312"/>
    </location>
</feature>
<feature type="signal peptide" evidence="7">
    <location>
        <begin position="1"/>
        <end position="21"/>
    </location>
</feature>
<evidence type="ECO:0000256" key="5">
    <source>
        <dbReference type="ARBA" id="ARBA00023136"/>
    </source>
</evidence>
<feature type="transmembrane region" description="Helical" evidence="6">
    <location>
        <begin position="537"/>
        <end position="564"/>
    </location>
</feature>
<keyword evidence="2" id="KW-1003">Cell membrane</keyword>